<accession>A0A8E5HX86</accession>
<name>A0A8E5HX86_USTVR</name>
<dbReference type="RefSeq" id="XP_043000973.1">
    <property type="nucleotide sequence ID" value="XM_043145038.1"/>
</dbReference>
<reference evidence="2" key="1">
    <citation type="submission" date="2020-03" db="EMBL/GenBank/DDBJ databases">
        <title>A mixture of massive structural variations and highly conserved coding sequences in Ustilaginoidea virens genome.</title>
        <authorList>
            <person name="Zhang K."/>
            <person name="Zhao Z."/>
            <person name="Zhang Z."/>
            <person name="Li Y."/>
            <person name="Hsiang T."/>
            <person name="Sun W."/>
        </authorList>
    </citation>
    <scope>NUCLEOTIDE SEQUENCE</scope>
    <source>
        <strain evidence="2">UV-8b</strain>
    </source>
</reference>
<evidence type="ECO:0000256" key="1">
    <source>
        <dbReference type="SAM" id="MobiDB-lite"/>
    </source>
</evidence>
<feature type="compositionally biased region" description="Acidic residues" evidence="1">
    <location>
        <begin position="616"/>
        <end position="625"/>
    </location>
</feature>
<dbReference type="KEGG" id="uvi:66068318"/>
<dbReference type="EMBL" id="CP072758">
    <property type="protein sequence ID" value="QUC23300.1"/>
    <property type="molecule type" value="Genomic_DNA"/>
</dbReference>
<feature type="region of interest" description="Disordered" evidence="1">
    <location>
        <begin position="293"/>
        <end position="328"/>
    </location>
</feature>
<feature type="region of interest" description="Disordered" evidence="1">
    <location>
        <begin position="156"/>
        <end position="230"/>
    </location>
</feature>
<feature type="region of interest" description="Disordered" evidence="1">
    <location>
        <begin position="345"/>
        <end position="625"/>
    </location>
</feature>
<feature type="compositionally biased region" description="Polar residues" evidence="1">
    <location>
        <begin position="524"/>
        <end position="538"/>
    </location>
</feature>
<feature type="region of interest" description="Disordered" evidence="1">
    <location>
        <begin position="30"/>
        <end position="87"/>
    </location>
</feature>
<feature type="compositionally biased region" description="Polar residues" evidence="1">
    <location>
        <begin position="42"/>
        <end position="51"/>
    </location>
</feature>
<dbReference type="OrthoDB" id="5426563at2759"/>
<sequence>MNRTDSARLVAKRKARNDDLWRQREFFAKSRMHRGIDGARNGSRSLSSTAQLADGRGGVSPPLPENQIPTVSPAKNREHNSAALATSASEACRVISPRPRQGSSSSLIQHATSCGVDSSDLQAKKRRLLNQVDWTGISLQEPLTIDYPKPAKKLRQSYRSRELRKFPNLSTSKSYKSSQDDQPPPASSRTLREPDLSSVLSWQRSGSNRELRSVADPTCTIQSSSLSNRSSCSQSLRHMFSSDQSCSTRSSLPRVGGSPRRIHHPQPLRSVPWTLFQLKSPSPGMQSSMVAQYGSEATGDRSSQATDTVGDKDQSTGHTVISHVTYRKASPQKWKKSRYWCEAGPRGRGLSPMCQQPQVKASKRESSRDRVNQASPSHTGAGAGRPRTGRNSPCYEETVATHGSMETMSQGPPVTEIADEDVPSSSSQPLAESIDPQDLLDLLHEFDEETRKRKREKEARGAGHSHKDPGEMIPPQCEGALPDHEKAARNRTQQCFTRRKGSPGGGAAQPPVSTRNFGHFDTAAPTSGSNSGQRTSKQLPRAGEDAPPAENHPVAGLDKAPPDSTVSSIRRDHRYRHPKLFIGRLSSSQTGAQPEKPKVRRRRKSDRPDIRGLPSYDEDPIDEEG</sequence>
<gene>
    <name evidence="2" type="ORF">UV8b_07541</name>
</gene>
<dbReference type="AlphaFoldDB" id="A0A8E5HX86"/>
<feature type="compositionally biased region" description="Basic and acidic residues" evidence="1">
    <location>
        <begin position="362"/>
        <end position="371"/>
    </location>
</feature>
<organism evidence="2 3">
    <name type="scientific">Ustilaginoidea virens</name>
    <name type="common">Rice false smut fungus</name>
    <name type="synonym">Villosiclava virens</name>
    <dbReference type="NCBI Taxonomy" id="1159556"/>
    <lineage>
        <taxon>Eukaryota</taxon>
        <taxon>Fungi</taxon>
        <taxon>Dikarya</taxon>
        <taxon>Ascomycota</taxon>
        <taxon>Pezizomycotina</taxon>
        <taxon>Sordariomycetes</taxon>
        <taxon>Hypocreomycetidae</taxon>
        <taxon>Hypocreales</taxon>
        <taxon>Clavicipitaceae</taxon>
        <taxon>Ustilaginoidea</taxon>
    </lineage>
</organism>
<dbReference type="GeneID" id="66068318"/>
<dbReference type="Proteomes" id="UP000027002">
    <property type="component" value="Chromosome 6"/>
</dbReference>
<proteinExistence type="predicted"/>
<feature type="compositionally biased region" description="Basic and acidic residues" evidence="1">
    <location>
        <begin position="441"/>
        <end position="470"/>
    </location>
</feature>
<feature type="region of interest" description="Disordered" evidence="1">
    <location>
        <begin position="243"/>
        <end position="268"/>
    </location>
</feature>
<protein>
    <submittedName>
        <fullName evidence="2">Uncharacterized protein</fullName>
    </submittedName>
</protein>
<evidence type="ECO:0000313" key="3">
    <source>
        <dbReference type="Proteomes" id="UP000027002"/>
    </source>
</evidence>
<evidence type="ECO:0000313" key="2">
    <source>
        <dbReference type="EMBL" id="QUC23300.1"/>
    </source>
</evidence>
<keyword evidence="3" id="KW-1185">Reference proteome</keyword>